<dbReference type="InterPro" id="IPR027417">
    <property type="entry name" value="P-loop_NTPase"/>
</dbReference>
<proteinExistence type="predicted"/>
<protein>
    <recommendedName>
        <fullName evidence="4">Replicative DNA helicase</fullName>
    </recommendedName>
</protein>
<keyword evidence="3" id="KW-1185">Reference proteome</keyword>
<dbReference type="SUPFAM" id="SSF52540">
    <property type="entry name" value="P-loop containing nucleoside triphosphate hydrolases"/>
    <property type="match status" value="1"/>
</dbReference>
<dbReference type="EMBL" id="JAGIOO010000001">
    <property type="protein sequence ID" value="MBP2477582.1"/>
    <property type="molecule type" value="Genomic_DNA"/>
</dbReference>
<gene>
    <name evidence="2" type="ORF">JOF53_006454</name>
</gene>
<feature type="region of interest" description="Disordered" evidence="1">
    <location>
        <begin position="508"/>
        <end position="548"/>
    </location>
</feature>
<comment type="caution">
    <text evidence="2">The sequence shown here is derived from an EMBL/GenBank/DDBJ whole genome shotgun (WGS) entry which is preliminary data.</text>
</comment>
<evidence type="ECO:0000313" key="2">
    <source>
        <dbReference type="EMBL" id="MBP2477582.1"/>
    </source>
</evidence>
<feature type="region of interest" description="Disordered" evidence="1">
    <location>
        <begin position="393"/>
        <end position="415"/>
    </location>
</feature>
<organism evidence="2 3">
    <name type="scientific">Crossiella equi</name>
    <dbReference type="NCBI Taxonomy" id="130796"/>
    <lineage>
        <taxon>Bacteria</taxon>
        <taxon>Bacillati</taxon>
        <taxon>Actinomycetota</taxon>
        <taxon>Actinomycetes</taxon>
        <taxon>Pseudonocardiales</taxon>
        <taxon>Pseudonocardiaceae</taxon>
        <taxon>Crossiella</taxon>
    </lineage>
</organism>
<sequence length="548" mass="59480">MDEVEALQDESVLVACLVRNPEMALGHTTPVASGAAEFADPGLGALFDRLLSIRAAHPSLGGLGLRRNLSPEMLLPLDKALALWDREAAQPHPQLPEVAAEVEMVAAAIHTRWRRRQVEELLATVGRLYRSGEHTKAAEEAARVRELVRTSGNSWEEADPYAEHTPDRLAAEIAEHASGRGVAVHPQLDALLHQQTGWRGELVLIGAKTKVGKTALAAWWATQVAASAAQSCPEAQILFLCSELSRAELVMVLQRYVPDGKLLFEQTPAGRPKWLLLCKEFFSGVGSEPQVRFEAIQTELRKFAAANARWADQHGLAASECWFASIVVDYLTSMLAADRDFSVCEQFIRGADVSLRVFDPAWVGLDANRYPTLVGQCCPVVVCEQVNARREPPLKTTTDRSGVIHRPPLDPPGPTEINGARASFEAATVYLMLARDPEGRVHPPEHAVLRVSGRAVASAELRLRFVGARFELAGDTPARTAPPSASNVPVVPTAEQEAAWHRAPYVIAPPAATGPDGTVTVSRRRWVTPDPDGPEQAPTPPGEQTSLM</sequence>
<dbReference type="Proteomes" id="UP001519363">
    <property type="component" value="Unassembled WGS sequence"/>
</dbReference>
<evidence type="ECO:0000256" key="1">
    <source>
        <dbReference type="SAM" id="MobiDB-lite"/>
    </source>
</evidence>
<dbReference type="RefSeq" id="WP_143342911.1">
    <property type="nucleotide sequence ID" value="NZ_JAGIOO010000001.1"/>
</dbReference>
<evidence type="ECO:0000313" key="3">
    <source>
        <dbReference type="Proteomes" id="UP001519363"/>
    </source>
</evidence>
<dbReference type="Gene3D" id="3.40.50.300">
    <property type="entry name" value="P-loop containing nucleotide triphosphate hydrolases"/>
    <property type="match status" value="1"/>
</dbReference>
<reference evidence="2 3" key="1">
    <citation type="submission" date="2021-03" db="EMBL/GenBank/DDBJ databases">
        <title>Sequencing the genomes of 1000 actinobacteria strains.</title>
        <authorList>
            <person name="Klenk H.-P."/>
        </authorList>
    </citation>
    <scope>NUCLEOTIDE SEQUENCE [LARGE SCALE GENOMIC DNA]</scope>
    <source>
        <strain evidence="2 3">DSM 44580</strain>
    </source>
</reference>
<accession>A0ABS5AMG9</accession>
<evidence type="ECO:0008006" key="4">
    <source>
        <dbReference type="Google" id="ProtNLM"/>
    </source>
</evidence>
<name>A0ABS5AMG9_9PSEU</name>